<keyword evidence="9" id="KW-1185">Reference proteome</keyword>
<evidence type="ECO:0000259" key="7">
    <source>
        <dbReference type="PROSITE" id="PS51900"/>
    </source>
</evidence>
<dbReference type="InterPro" id="IPR011010">
    <property type="entry name" value="DNA_brk_join_enz"/>
</dbReference>
<dbReference type="SUPFAM" id="SSF56349">
    <property type="entry name" value="DNA breaking-rejoining enzymes"/>
    <property type="match status" value="1"/>
</dbReference>
<name>A0A1X7BYL9_9RHOB</name>
<dbReference type="GO" id="GO:0006310">
    <property type="term" value="P:DNA recombination"/>
    <property type="evidence" value="ECO:0007669"/>
    <property type="project" value="UniProtKB-KW"/>
</dbReference>
<feature type="domain" description="Core-binding (CB)" evidence="7">
    <location>
        <begin position="1"/>
        <end position="79"/>
    </location>
</feature>
<dbReference type="InterPro" id="IPR010998">
    <property type="entry name" value="Integrase_recombinase_N"/>
</dbReference>
<dbReference type="GO" id="GO:0003677">
    <property type="term" value="F:DNA binding"/>
    <property type="evidence" value="ECO:0007669"/>
    <property type="project" value="UniProtKB-UniRule"/>
</dbReference>
<dbReference type="CDD" id="cd00796">
    <property type="entry name" value="INT_Rci_Hp1_C"/>
    <property type="match status" value="1"/>
</dbReference>
<evidence type="ECO:0000256" key="2">
    <source>
        <dbReference type="ARBA" id="ARBA00022908"/>
    </source>
</evidence>
<dbReference type="Proteomes" id="UP000193224">
    <property type="component" value="Unassembled WGS sequence"/>
</dbReference>
<evidence type="ECO:0000313" key="8">
    <source>
        <dbReference type="EMBL" id="SMC14711.1"/>
    </source>
</evidence>
<dbReference type="GO" id="GO:0015074">
    <property type="term" value="P:DNA integration"/>
    <property type="evidence" value="ECO:0007669"/>
    <property type="project" value="UniProtKB-KW"/>
</dbReference>
<dbReference type="PANTHER" id="PTHR30629">
    <property type="entry name" value="PROPHAGE INTEGRASE"/>
    <property type="match status" value="1"/>
</dbReference>
<evidence type="ECO:0000256" key="4">
    <source>
        <dbReference type="ARBA" id="ARBA00023172"/>
    </source>
</evidence>
<protein>
    <submittedName>
        <fullName evidence="8">Tyrosine recombinase XerD</fullName>
    </submittedName>
</protein>
<feature type="domain" description="Tyr recombinase" evidence="6">
    <location>
        <begin position="102"/>
        <end position="281"/>
    </location>
</feature>
<dbReference type="InterPro" id="IPR050808">
    <property type="entry name" value="Phage_Integrase"/>
</dbReference>
<dbReference type="Pfam" id="PF22022">
    <property type="entry name" value="Phage_int_M"/>
    <property type="match status" value="1"/>
</dbReference>
<keyword evidence="4" id="KW-0233">DNA recombination</keyword>
<dbReference type="Gene3D" id="1.10.150.130">
    <property type="match status" value="1"/>
</dbReference>
<dbReference type="Gene3D" id="1.10.443.10">
    <property type="entry name" value="Intergrase catalytic core"/>
    <property type="match status" value="1"/>
</dbReference>
<dbReference type="InterPro" id="IPR002104">
    <property type="entry name" value="Integrase_catalytic"/>
</dbReference>
<evidence type="ECO:0000256" key="3">
    <source>
        <dbReference type="ARBA" id="ARBA00023125"/>
    </source>
</evidence>
<keyword evidence="2" id="KW-0229">DNA integration</keyword>
<dbReference type="InterPro" id="IPR053876">
    <property type="entry name" value="Phage_int_M"/>
</dbReference>
<proteinExistence type="inferred from homology"/>
<evidence type="ECO:0000259" key="6">
    <source>
        <dbReference type="PROSITE" id="PS51898"/>
    </source>
</evidence>
<dbReference type="AlphaFoldDB" id="A0A1X7BYL9"/>
<keyword evidence="3 5" id="KW-0238">DNA-binding</keyword>
<reference evidence="8 9" key="1">
    <citation type="submission" date="2017-03" db="EMBL/GenBank/DDBJ databases">
        <authorList>
            <person name="Afonso C.L."/>
            <person name="Miller P.J."/>
            <person name="Scott M.A."/>
            <person name="Spackman E."/>
            <person name="Goraichik I."/>
            <person name="Dimitrov K.M."/>
            <person name="Suarez D.L."/>
            <person name="Swayne D.E."/>
        </authorList>
    </citation>
    <scope>NUCLEOTIDE SEQUENCE [LARGE SCALE GENOMIC DNA]</scope>
    <source>
        <strain evidence="8 9">CECT 7745</strain>
    </source>
</reference>
<dbReference type="PROSITE" id="PS51898">
    <property type="entry name" value="TYR_RECOMBINASE"/>
    <property type="match status" value="1"/>
</dbReference>
<dbReference type="Pfam" id="PF00589">
    <property type="entry name" value="Phage_integrase"/>
    <property type="match status" value="1"/>
</dbReference>
<sequence>MAELFERYLNDHAKRHKKQSSVRNDVRMIEKRLNPLLGKKQVNAVSRQEVKALHSSLEGKPYEANRTLSLLSKVFNYAADELEWIKRSEHPVVGIKRYAEKKRKRYLSEAELARLGDALRKAEQGQLDRLISPYAVAMIRLLVFTGARHGEILSLRWNEVNFERACLELADSKTGEKDIFLPPAALHILSELLRVEGNPFVIVGGKPGSHLVNIKTPWEAIRREADLADVRLHDLRHSFASFGARAGMSLPIIGALLGHRETATTARYAHLSDDPLRSAVESIGSEIAEAMKADGNG</sequence>
<comment type="similarity">
    <text evidence="1">Belongs to the 'phage' integrase family.</text>
</comment>
<dbReference type="InterPro" id="IPR013762">
    <property type="entry name" value="Integrase-like_cat_sf"/>
</dbReference>
<evidence type="ECO:0000256" key="5">
    <source>
        <dbReference type="PROSITE-ProRule" id="PRU01248"/>
    </source>
</evidence>
<organism evidence="8 9">
    <name type="scientific">Roseovarius aestuarii</name>
    <dbReference type="NCBI Taxonomy" id="475083"/>
    <lineage>
        <taxon>Bacteria</taxon>
        <taxon>Pseudomonadati</taxon>
        <taxon>Pseudomonadota</taxon>
        <taxon>Alphaproteobacteria</taxon>
        <taxon>Rhodobacterales</taxon>
        <taxon>Roseobacteraceae</taxon>
        <taxon>Roseovarius</taxon>
    </lineage>
</organism>
<accession>A0A1X7BYL9</accession>
<dbReference type="PANTHER" id="PTHR30629:SF2">
    <property type="entry name" value="PROPHAGE INTEGRASE INTS-RELATED"/>
    <property type="match status" value="1"/>
</dbReference>
<dbReference type="InterPro" id="IPR044068">
    <property type="entry name" value="CB"/>
</dbReference>
<gene>
    <name evidence="8" type="primary">xerD_4</name>
    <name evidence="8" type="ORF">ROA7745_04581</name>
</gene>
<dbReference type="PROSITE" id="PS51900">
    <property type="entry name" value="CB"/>
    <property type="match status" value="1"/>
</dbReference>
<evidence type="ECO:0000313" key="9">
    <source>
        <dbReference type="Proteomes" id="UP000193224"/>
    </source>
</evidence>
<evidence type="ECO:0000256" key="1">
    <source>
        <dbReference type="ARBA" id="ARBA00008857"/>
    </source>
</evidence>
<dbReference type="EMBL" id="FWXB01000039">
    <property type="protein sequence ID" value="SMC14711.1"/>
    <property type="molecule type" value="Genomic_DNA"/>
</dbReference>